<dbReference type="KEGG" id="vg:18266326"/>
<dbReference type="EMBL" id="KF740664">
    <property type="protein sequence ID" value="AHH01865.1"/>
    <property type="molecule type" value="Genomic_DNA"/>
</dbReference>
<evidence type="ECO:0000313" key="1">
    <source>
        <dbReference type="EMBL" id="AHH01865.1"/>
    </source>
</evidence>
<organism evidence="1 2">
    <name type="scientific">Pithovirus sibericum</name>
    <dbReference type="NCBI Taxonomy" id="1450746"/>
    <lineage>
        <taxon>Viruses</taxon>
        <taxon>Pithoviruses</taxon>
        <taxon>Orthopithovirinae</taxon>
        <taxon>Alphapithovirus</taxon>
        <taxon>Alphapithovirus sibericum</taxon>
    </lineage>
</organism>
<name>W5SAQ8_9VIRU</name>
<protein>
    <submittedName>
        <fullName evidence="1">Uncharacterized protein</fullName>
    </submittedName>
</protein>
<sequence>MQSINVIECLDKVFQNEISESEATEKYGQVLYQRCLFSLKVADHYVQFAEKYDDEPQEGQICFASFMLGEVGDPNIFLLGNADPERIRDVLVRAWREEFSVKIAKTLDFQKDVLLSRTDIKDILEERIQLLNSVLTEEPQTPSPTSNSGELYISEDRSSASVYLYAGMYSETFDTHAFTISLEELRILLARLTLCCVEVTTI</sequence>
<dbReference type="Proteomes" id="UP000202176">
    <property type="component" value="Segment"/>
</dbReference>
<dbReference type="RefSeq" id="YP_009001200.1">
    <property type="nucleotide sequence ID" value="NC_023423.1"/>
</dbReference>
<keyword evidence="2" id="KW-1185">Reference proteome</keyword>
<dbReference type="GeneID" id="18266326"/>
<accession>W5SAQ8</accession>
<reference evidence="1 2" key="1">
    <citation type="journal article" date="2014" name="Proc. Natl. Acad. Sci. U.S.A.">
        <title>Thirty-thousand-year-old distant relative of giant icosahedral DNA viruses with a pandoravirus morphology.</title>
        <authorList>
            <person name="Legendre M."/>
            <person name="Bartoli J."/>
            <person name="Shmakova L."/>
            <person name="Jeudy S."/>
            <person name="Labadie K."/>
            <person name="Adrait A."/>
            <person name="Lescot M."/>
            <person name="Poirot O."/>
            <person name="Bertaux L."/>
            <person name="Bruley C."/>
            <person name="Coute Y."/>
            <person name="Rivkina E."/>
            <person name="Abergel C."/>
            <person name="Claverie J.M."/>
        </authorList>
    </citation>
    <scope>NUCLEOTIDE SEQUENCE [LARGE SCALE GENOMIC DNA]</scope>
    <source>
        <strain evidence="1">P1084-T</strain>
    </source>
</reference>
<evidence type="ECO:0000313" key="2">
    <source>
        <dbReference type="Proteomes" id="UP000202176"/>
    </source>
</evidence>
<proteinExistence type="predicted"/>
<gene>
    <name evidence="1" type="ORF">pv_298</name>
</gene>